<proteinExistence type="predicted"/>
<reference evidence="2 3" key="1">
    <citation type="submission" date="2014-01" db="EMBL/GenBank/DDBJ databases">
        <title>Draft genome sequencing of Bacillus alcalophilus CGMCC 1.3604.</title>
        <authorList>
            <person name="Yang J."/>
            <person name="Diao L."/>
            <person name="Yang S."/>
        </authorList>
    </citation>
    <scope>NUCLEOTIDE SEQUENCE [LARGE SCALE GENOMIC DNA]</scope>
    <source>
        <strain evidence="2 3">CGMCC 1.3604</strain>
    </source>
</reference>
<evidence type="ECO:0000313" key="3">
    <source>
        <dbReference type="Proteomes" id="UP000297014"/>
    </source>
</evidence>
<dbReference type="AlphaFoldDB" id="A0A4S4JXQ1"/>
<dbReference type="PANTHER" id="PTHR34094:SF1">
    <property type="entry name" value="PROTEIN FAM185A"/>
    <property type="match status" value="1"/>
</dbReference>
<evidence type="ECO:0000313" key="2">
    <source>
        <dbReference type="EMBL" id="THG88339.1"/>
    </source>
</evidence>
<dbReference type="EMBL" id="JALP01000397">
    <property type="protein sequence ID" value="THG88339.1"/>
    <property type="molecule type" value="Genomic_DNA"/>
</dbReference>
<dbReference type="Proteomes" id="UP000297014">
    <property type="component" value="Unassembled WGS sequence"/>
</dbReference>
<dbReference type="InterPro" id="IPR025164">
    <property type="entry name" value="Toastrack_DUF4097"/>
</dbReference>
<feature type="domain" description="DUF4097" evidence="1">
    <location>
        <begin position="43"/>
        <end position="284"/>
    </location>
</feature>
<evidence type="ECO:0000259" key="1">
    <source>
        <dbReference type="Pfam" id="PF13349"/>
    </source>
</evidence>
<comment type="caution">
    <text evidence="2">The sequence shown here is derived from an EMBL/GenBank/DDBJ whole genome shotgun (WGS) entry which is preliminary data.</text>
</comment>
<dbReference type="OrthoDB" id="2940757at2"/>
<protein>
    <recommendedName>
        <fullName evidence="1">DUF4097 domain-containing protein</fullName>
    </recommendedName>
</protein>
<gene>
    <name evidence="2" type="ORF">AJ85_07265</name>
</gene>
<organism evidence="2 3">
    <name type="scientific">Alkalihalobacillus alcalophilus ATCC 27647 = CGMCC 1.3604</name>
    <dbReference type="NCBI Taxonomy" id="1218173"/>
    <lineage>
        <taxon>Bacteria</taxon>
        <taxon>Bacillati</taxon>
        <taxon>Bacillota</taxon>
        <taxon>Bacilli</taxon>
        <taxon>Bacillales</taxon>
        <taxon>Bacillaceae</taxon>
        <taxon>Alkalihalobacillus</taxon>
    </lineage>
</organism>
<accession>A0A4S4JXQ1</accession>
<name>A0A4S4JXQ1_ALKAL</name>
<sequence length="285" mass="31239">MKKIVGFFMILIGISLILGVFGQSIFTRTAANDRVDLSISDFQSIKIKTTAIDWEVRTSTSDQLTVELINPKKNQHLEVNEGRNQLEVVTKEKGGFNFFNFSGGETKLMVYVPEKVKASLDFITVSGDIYMADYLTSDSLYVKTVSGDIDVTQTIEATDVKVETVSGDVELAYVESEQLEFKTTSGDVELDQVAGEIIGKTVSGDVSLSFSAENKAMDIRTTSGDVGLIVSNPNMDFQLQTTSGTLEVHHEMRQESSTRRELSGMIGNGDYSVQIATTSGDIKIH</sequence>
<dbReference type="PANTHER" id="PTHR34094">
    <property type="match status" value="1"/>
</dbReference>
<dbReference type="RefSeq" id="WP_003320583.1">
    <property type="nucleotide sequence ID" value="NZ_ALPT02000016.1"/>
</dbReference>
<dbReference type="Pfam" id="PF13349">
    <property type="entry name" value="DUF4097"/>
    <property type="match status" value="1"/>
</dbReference>